<accession>C9DAR4</accession>
<evidence type="ECO:0008006" key="3">
    <source>
        <dbReference type="Google" id="ProtNLM"/>
    </source>
</evidence>
<dbReference type="KEGG" id="vg:8676256"/>
<evidence type="ECO:0000313" key="1">
    <source>
        <dbReference type="EMBL" id="ACU41332.1"/>
    </source>
</evidence>
<protein>
    <recommendedName>
        <fullName evidence="3">Holliday junction resolvase</fullName>
    </recommendedName>
</protein>
<proteinExistence type="predicted"/>
<dbReference type="RefSeq" id="YP_003347768.1">
    <property type="nucleotide sequence ID" value="NC_013650.1"/>
</dbReference>
<organism evidence="1 2">
    <name type="scientific">Mycobacterium phage ET08</name>
    <dbReference type="NCBI Taxonomy" id="663554"/>
    <lineage>
        <taxon>Viruses</taxon>
        <taxon>Duplodnaviria</taxon>
        <taxon>Heunggongvirae</taxon>
        <taxon>Uroviricota</taxon>
        <taxon>Caudoviricetes</taxon>
        <taxon>Ceeclamvirinae</taxon>
        <taxon>Bixzunavirus</taxon>
        <taxon>Bixzunavirus Bxz1</taxon>
    </lineage>
</organism>
<gene>
    <name evidence="1" type="primary">89</name>
    <name evidence="1" type="ORF">ET08_89</name>
</gene>
<dbReference type="GeneID" id="8676256"/>
<reference evidence="1 2" key="1">
    <citation type="journal article" date="2011" name="PLoS ONE">
        <title>Expanding the diversity of mycobacteriophages: insights into genome architecture and evolution.</title>
        <authorList>
            <person name="Pope W.H."/>
            <person name="Jacobs-Sera D."/>
            <person name="Russell D.A."/>
            <person name="Peebles C.L."/>
            <person name="Al-Atrache Z."/>
            <person name="Alcoser T.A."/>
            <person name="Alexander L.M."/>
            <person name="Alfano M.B."/>
            <person name="Alford S.T."/>
            <person name="Amy N.E."/>
            <person name="Anderson M.D."/>
            <person name="Anderson A.G."/>
            <person name="Ang A.A."/>
            <person name="Ares M.Jr."/>
            <person name="Barber A.J."/>
            <person name="Barker L.P."/>
            <person name="Barrett J.M."/>
            <person name="Barshop W.D."/>
            <person name="Bauerle C.M."/>
            <person name="Bayles I.M."/>
            <person name="Belfield K.L."/>
            <person name="Best A.A."/>
            <person name="Borjon A.Jr."/>
            <person name="Bowman C.A."/>
            <person name="Boyer C.A."/>
            <person name="Bradley K.W."/>
            <person name="Bradley V.A."/>
            <person name="Broadway L.N."/>
            <person name="Budwal K."/>
            <person name="Busby K.N."/>
            <person name="Campbell I.W."/>
            <person name="Campbell A.M."/>
            <person name="Carey A."/>
            <person name="Caruso S.M."/>
            <person name="Chew R.D."/>
            <person name="Cockburn C.L."/>
            <person name="Cohen L.B."/>
            <person name="Corajod J.M."/>
            <person name="Cresawn S.G."/>
            <person name="Davis K.R."/>
            <person name="Deng L."/>
            <person name="Denver D.R."/>
            <person name="Dixon B.R."/>
            <person name="Ekram S."/>
            <person name="Elgin S.C."/>
            <person name="Engelsen A.E."/>
            <person name="English B.E."/>
            <person name="Erb M.L."/>
            <person name="Estrada C."/>
            <person name="Filliger L.Z."/>
            <person name="Findley A.M."/>
            <person name="Forbes L."/>
            <person name="Forsyth M.H."/>
            <person name="Fox T.M."/>
            <person name="Fritz M.J."/>
            <person name="Garcia R."/>
            <person name="George Z.D."/>
            <person name="Georges A.E."/>
            <person name="Gissendanner C.R."/>
            <person name="Goff S."/>
            <person name="Goldstein R."/>
            <person name="Gordon K.C."/>
            <person name="Green R.D."/>
            <person name="Guerra S.L."/>
            <person name="Guiney-Olsen K.R."/>
            <person name="Guiza B.G."/>
            <person name="Haghighat L."/>
            <person name="Hagopian G.V."/>
            <person name="Harmon C.J."/>
            <person name="Harmson J.S."/>
            <person name="Hartzog G.A."/>
            <person name="Harvey S.E."/>
            <person name="He S."/>
            <person name="He K.J."/>
            <person name="Healy K.E."/>
            <person name="Higinbotham E.R."/>
            <person name="Hildebrandt E.N."/>
            <person name="Ho J.H."/>
            <person name="Hogan G.M."/>
            <person name="Hohenstein V.G."/>
            <person name="Holz N.A."/>
            <person name="Huang V.J."/>
            <person name="Hufford E.L."/>
            <person name="Hynes P.M."/>
            <person name="Jackson A.S."/>
            <person name="Jansen E.C."/>
            <person name="Jarvik J."/>
            <person name="Jasinto P.G."/>
            <person name="Jordan T.C."/>
            <person name="Kasza T."/>
            <person name="Katelyn M.A."/>
            <person name="Kelsey J.S."/>
            <person name="Kerrigan L.A."/>
            <person name="Khaw D."/>
            <person name="Kim J."/>
            <person name="Knutter J.Z."/>
            <person name="Ko C.C."/>
            <person name="Larkin G.V."/>
            <person name="Laroche J.R."/>
            <person name="Latif A."/>
            <person name="Leuba K.D."/>
            <person name="Leuba S.I."/>
            <person name="Lewis L.O."/>
            <person name="Loesser-Casey K.E."/>
            <person name="Long C.A."/>
            <person name="Lopez A.J."/>
            <person name="Lowery N."/>
            <person name="Lu T.Q."/>
            <person name="Mac V."/>
            <person name="Masters I.R."/>
            <person name="McCloud J.J."/>
            <person name="McDonough M.J."/>
            <person name="Medenbach A.J."/>
            <person name="Menon A."/>
            <person name="Miller R."/>
            <person name="Morgan B.K."/>
            <person name="Ng P.C."/>
            <person name="Nguyen E."/>
            <person name="Nguyen K.T."/>
            <person name="Nguyen E.T."/>
            <person name="Nicholson K.M."/>
            <person name="Parnell L.A."/>
            <person name="Peirce C.E."/>
            <person name="Perz A.M."/>
            <person name="Peterson L.J."/>
            <person name="Pferdehirt R.E."/>
            <person name="Philip S.V."/>
            <person name="Pogliano K."/>
            <person name="Pogliano J."/>
            <person name="Polley T."/>
            <person name="Puopolo E.J."/>
            <person name="Rabinowitz H.S."/>
            <person name="Resiss M.J."/>
            <person name="Rhyan C.N."/>
            <person name="Robinson Y.M."/>
            <person name="Rodriguez L.L."/>
            <person name="Rose A.C."/>
            <person name="Rubin J.D."/>
            <person name="Ruby J.A."/>
            <person name="Saha M.S."/>
            <person name="Sandoz J.W."/>
            <person name="Savitskaya J."/>
            <person name="Schipper D.J."/>
            <person name="Schnitzler C.E."/>
            <person name="Schott A.R."/>
            <person name="Segal J.B."/>
            <person name="Shaffer C.D."/>
            <person name="Sheldon K.E."/>
            <person name="Shepard E.M."/>
            <person name="Shepardson J.W."/>
            <person name="Shroff M.K."/>
            <person name="Simmons J.M."/>
            <person name="Simms E.F."/>
            <person name="Simpson B.M."/>
            <person name="Sinclair K.M."/>
            <person name="Sjoholm R.L."/>
            <person name="Slette I.J."/>
            <person name="Spaulding B.C."/>
            <person name="Straub C.L."/>
            <person name="Stukey J."/>
            <person name="Sughrue T."/>
            <person name="Tang T.Y."/>
            <person name="Tatyana L.M."/>
            <person name="Taylor S.B."/>
            <person name="Taylor B.J."/>
            <person name="Temple L.M."/>
            <person name="Thompson J.V."/>
            <person name="Tokarz M.P."/>
            <person name="Trapani S.E."/>
            <person name="Troum A.P."/>
            <person name="Tsay J."/>
            <person name="Tubbs A.T."/>
            <person name="Walton J.M."/>
            <person name="Wang D.H."/>
            <person name="Wang H."/>
            <person name="Warner J.R."/>
            <person name="Weisser E.G."/>
            <person name="Wendler S.C."/>
            <person name="Weston-Hafer K.A."/>
            <person name="Whelan H.M."/>
            <person name="Williamson K.E."/>
            <person name="Willis A.N."/>
            <person name="Wirtshafter H.S."/>
            <person name="Wong T.W."/>
            <person name="Wu P."/>
            <person name="Yang Y."/>
            <person name="Yee B.C."/>
            <person name="Zaidins D.A."/>
            <person name="Zhang B."/>
            <person name="Zuniga M.Y."/>
            <person name="Hendrix R.W."/>
            <person name="Hatfull G.F."/>
        </authorList>
    </citation>
    <scope>NUCLEOTIDE SEQUENCE [LARGE SCALE GENOMIC DNA]</scope>
</reference>
<sequence length="324" mass="37192">MFRSISSREIFVSICANPECGKEFEQPNKYRTAKTCSKECRYAVSASTTKASSGRWETKVCPCGVEFQSAVNKPKTYHDWDCMMKHRQEDARASRTCENPECGKEFTYFKRQNQRTCSPECRNKVTAMKRENNYPECQTCGVSTGSYNRIYCDEHRPNRPGRKPAPRITATCLCCGEEFTRPENYPGKMKYCSNACSHRQVKKVRDKFIADLPEGAIVFHSGWEIRFWAACLRFDIPIRSYDGPDIETSQGVYRPDFIIGKPNEERVVDVKGWLRPESEVKCREAGVHLVTKQELLRLESGDSLDAHRALLWNSGMNTHTAPLY</sequence>
<dbReference type="EMBL" id="GQ303260">
    <property type="protein sequence ID" value="ACU41332.1"/>
    <property type="molecule type" value="Genomic_DNA"/>
</dbReference>
<dbReference type="Proteomes" id="UP000001389">
    <property type="component" value="Segment"/>
</dbReference>
<name>C9DAR4_9CAUD</name>
<evidence type="ECO:0000313" key="2">
    <source>
        <dbReference type="Proteomes" id="UP000001389"/>
    </source>
</evidence>